<dbReference type="PANTHER" id="PTHR31616:SF9">
    <property type="entry name" value="GLUCOAMYLASE, INTRACELLULAR SPORULATION-SPECIFIC"/>
    <property type="match status" value="1"/>
</dbReference>
<evidence type="ECO:0000256" key="1">
    <source>
        <dbReference type="SAM" id="MobiDB-lite"/>
    </source>
</evidence>
<reference evidence="4 6" key="3">
    <citation type="submission" date="2016-10" db="EMBL/GenBank/DDBJ databases">
        <authorList>
            <person name="de Groot N.N."/>
        </authorList>
    </citation>
    <scope>NUCLEOTIDE SEQUENCE [LARGE SCALE GENOMIC DNA]</scope>
    <source>
        <strain evidence="4 6">CGMCC 1.6117</strain>
    </source>
</reference>
<dbReference type="GO" id="GO:0005975">
    <property type="term" value="P:carbohydrate metabolic process"/>
    <property type="evidence" value="ECO:0007669"/>
    <property type="project" value="InterPro"/>
</dbReference>
<dbReference type="InterPro" id="IPR012341">
    <property type="entry name" value="6hp_glycosidase-like_sf"/>
</dbReference>
<dbReference type="AlphaFoldDB" id="A0A099F4H3"/>
<dbReference type="InterPro" id="IPR008928">
    <property type="entry name" value="6-hairpin_glycosidase_sf"/>
</dbReference>
<organism evidence="3 5">
    <name type="scientific">Paracoccus halophilus</name>
    <dbReference type="NCBI Taxonomy" id="376733"/>
    <lineage>
        <taxon>Bacteria</taxon>
        <taxon>Pseudomonadati</taxon>
        <taxon>Pseudomonadota</taxon>
        <taxon>Alphaproteobacteria</taxon>
        <taxon>Rhodobacterales</taxon>
        <taxon>Paracoccaceae</taxon>
        <taxon>Paracoccus</taxon>
    </lineage>
</organism>
<gene>
    <name evidence="3" type="ORF">IT41_06050</name>
    <name evidence="4" type="ORF">SAMN04487972_10638</name>
</gene>
<dbReference type="Gene3D" id="1.50.10.10">
    <property type="match status" value="1"/>
</dbReference>
<evidence type="ECO:0000313" key="4">
    <source>
        <dbReference type="EMBL" id="SFA48720.1"/>
    </source>
</evidence>
<evidence type="ECO:0000313" key="5">
    <source>
        <dbReference type="Proteomes" id="UP000029846"/>
    </source>
</evidence>
<dbReference type="Proteomes" id="UP000029846">
    <property type="component" value="Unassembled WGS sequence"/>
</dbReference>
<dbReference type="RefSeq" id="WP_036739442.1">
    <property type="nucleotide sequence ID" value="NZ_FOJO01000006.1"/>
</dbReference>
<dbReference type="SUPFAM" id="SSF48208">
    <property type="entry name" value="Six-hairpin glycosidases"/>
    <property type="match status" value="1"/>
</dbReference>
<dbReference type="Proteomes" id="UP000182312">
    <property type="component" value="Unassembled WGS sequence"/>
</dbReference>
<dbReference type="PANTHER" id="PTHR31616">
    <property type="entry name" value="TREHALASE"/>
    <property type="match status" value="1"/>
</dbReference>
<reference evidence="3 5" key="2">
    <citation type="submission" date="2014-10" db="EMBL/GenBank/DDBJ databases">
        <title>Paracoccus sanguinis sp. nov., isolated from clinical specimens of New York State patients.</title>
        <authorList>
            <person name="Mingle L.A."/>
            <person name="Cole J.A."/>
            <person name="Lapierre P."/>
            <person name="Musser K.A."/>
        </authorList>
    </citation>
    <scope>NUCLEOTIDE SEQUENCE [LARGE SCALE GENOMIC DNA]</scope>
    <source>
        <strain evidence="3 5">JCM 14014</strain>
    </source>
</reference>
<evidence type="ECO:0000313" key="3">
    <source>
        <dbReference type="EMBL" id="KGJ05334.1"/>
    </source>
</evidence>
<feature type="region of interest" description="Disordered" evidence="1">
    <location>
        <begin position="149"/>
        <end position="168"/>
    </location>
</feature>
<protein>
    <submittedName>
        <fullName evidence="4">Glucoamylase</fullName>
    </submittedName>
</protein>
<dbReference type="eggNOG" id="COG3387">
    <property type="taxonomic scope" value="Bacteria"/>
</dbReference>
<proteinExistence type="predicted"/>
<dbReference type="EMBL" id="FOJO01000006">
    <property type="protein sequence ID" value="SFA48720.1"/>
    <property type="molecule type" value="Genomic_DNA"/>
</dbReference>
<dbReference type="STRING" id="376733.SAMN04487972_10638"/>
<dbReference type="InterPro" id="IPR011613">
    <property type="entry name" value="GH15-like"/>
</dbReference>
<dbReference type="EMBL" id="JRKN01000006">
    <property type="protein sequence ID" value="KGJ05334.1"/>
    <property type="molecule type" value="Genomic_DNA"/>
</dbReference>
<dbReference type="GO" id="GO:0004553">
    <property type="term" value="F:hydrolase activity, hydrolyzing O-glycosyl compounds"/>
    <property type="evidence" value="ECO:0007669"/>
    <property type="project" value="TreeGrafter"/>
</dbReference>
<feature type="domain" description="GH15-like" evidence="2">
    <location>
        <begin position="146"/>
        <end position="360"/>
    </location>
</feature>
<reference evidence="3 5" key="1">
    <citation type="submission" date="2014-09" db="EMBL/GenBank/DDBJ databases">
        <authorList>
            <person name="McGinnis J.M."/>
            <person name="Wolfgang W.J."/>
        </authorList>
    </citation>
    <scope>NUCLEOTIDE SEQUENCE [LARGE SCALE GENOMIC DNA]</scope>
    <source>
        <strain evidence="3 5">JCM 14014</strain>
    </source>
</reference>
<keyword evidence="5" id="KW-1185">Reference proteome</keyword>
<dbReference type="OrthoDB" id="5641212at2"/>
<evidence type="ECO:0000313" key="6">
    <source>
        <dbReference type="Proteomes" id="UP000182312"/>
    </source>
</evidence>
<evidence type="ECO:0000259" key="2">
    <source>
        <dbReference type="Pfam" id="PF00723"/>
    </source>
</evidence>
<accession>A0A099F4H3</accession>
<name>A0A099F4H3_9RHOB</name>
<sequence length="433" mass="46652">MGRPDPGWIEAQRLASARAMRGACSATHLTRHRAGFGWTLRPAAGSMLASPRMAGWDPEPDYFHHWVRDSAIVLRAVPLAIATEPGTRAFWRQHLADFIGFSLSISDPGRRGPARNPLRVTTRASHAQYLRADAELAALSGAGWLEEPRVAADGTPDPEQWSRPQDDGPALRASAVMEMLDLLPDTARPGAEALIARDLTHTARIAGRPCIGPWEETPPRRTTFTLLAQWDALDRGCAQGREGAPDSPLRAAADRVAALLAAAEDPATGGWRESVEAPAGRLDAATCLAILHAGRHSGPFAITHPRMRATMAALEAGFADLYPINRDRPVAAIGRWLGDAYFDGNPWYPATLGFAELHYRIAATGEPGAFARAEAWMHLIQQVAPQPAGPLPEQFDRRDGRPVSCLDLAWSAAAFLAAAAARDMALQARAGSR</sequence>
<dbReference type="Pfam" id="PF00723">
    <property type="entry name" value="Glyco_hydro_15"/>
    <property type="match status" value="1"/>
</dbReference>